<sequence>MRKKLIVLFIMFLLLPSLLLSKIWFDKTSDTIVDVGREFNEQLVTQLNNQINDYFQELERSTLPLIVHPLIKEFMLLQPDQAYEQFLLTRDIQNDLLQQIVFARPEVYSLTIYSANGLQISNHVSLPLYDDYESYLKNTSLGNYNIMGIRWPNDTPILTITRKFSDTTLYQTNGLMVFHIRLNEMWDKVNKLQTGMKGKLRIIDSNDRIIYDSGQYDTLGSIIPEWFTAGMDSLELEKGTFLREEEGVANIVTYNISESTRWTIISEFPIHEFNNGLIVLRDQSIWILLIITFVACIIIGGYVFYITNSLSILERLMRKAQDGDWLISAPGRREKEINSLFLGFNNMIRELRRLFVEVHAGQLREKDLLLRQKESRLQALQFQINPHFLYNTLEVINSHALLEGVMPVSRMATALADMFRYCMKDTMQVVNLTEELHHTQTYLEIQKERFPELMCEFQLDWIEASTISICSLSIQPLIENCFIHAYENHLLPPSYIGITGETQNEKYIIRITDHGRGMSSDVLLRFNAVFADQYNELHENMNEGLNGHIGLINVHARLRLTFGHPYGLHIVKSDHLGTMMEVVIPLRQDRKDESA</sequence>
<dbReference type="PANTHER" id="PTHR34220">
    <property type="entry name" value="SENSOR HISTIDINE KINASE YPDA"/>
    <property type="match status" value="1"/>
</dbReference>
<evidence type="ECO:0000256" key="6">
    <source>
        <dbReference type="ARBA" id="ARBA00022741"/>
    </source>
</evidence>
<keyword evidence="3" id="KW-0597">Phosphoprotein</keyword>
<keyword evidence="2" id="KW-1003">Cell membrane</keyword>
<evidence type="ECO:0000256" key="5">
    <source>
        <dbReference type="ARBA" id="ARBA00022692"/>
    </source>
</evidence>
<feature type="domain" description="HAMP" evidence="13">
    <location>
        <begin position="304"/>
        <end position="356"/>
    </location>
</feature>
<dbReference type="Pfam" id="PF02743">
    <property type="entry name" value="dCache_1"/>
    <property type="match status" value="1"/>
</dbReference>
<dbReference type="EC" id="2.7.13.3" evidence="14"/>
<evidence type="ECO:0000313" key="14">
    <source>
        <dbReference type="EMBL" id="MFD2114648.1"/>
    </source>
</evidence>
<dbReference type="Pfam" id="PF06580">
    <property type="entry name" value="His_kinase"/>
    <property type="match status" value="1"/>
</dbReference>
<evidence type="ECO:0000256" key="9">
    <source>
        <dbReference type="ARBA" id="ARBA00022989"/>
    </source>
</evidence>
<keyword evidence="8" id="KW-0067">ATP-binding</keyword>
<evidence type="ECO:0000256" key="3">
    <source>
        <dbReference type="ARBA" id="ARBA00022553"/>
    </source>
</evidence>
<keyword evidence="9 12" id="KW-1133">Transmembrane helix</keyword>
<evidence type="ECO:0000256" key="1">
    <source>
        <dbReference type="ARBA" id="ARBA00004651"/>
    </source>
</evidence>
<dbReference type="Proteomes" id="UP001597362">
    <property type="component" value="Unassembled WGS sequence"/>
</dbReference>
<organism evidence="14 15">
    <name type="scientific">Paenibacillus yanchengensis</name>
    <dbReference type="NCBI Taxonomy" id="2035833"/>
    <lineage>
        <taxon>Bacteria</taxon>
        <taxon>Bacillati</taxon>
        <taxon>Bacillota</taxon>
        <taxon>Bacilli</taxon>
        <taxon>Bacillales</taxon>
        <taxon>Paenibacillaceae</taxon>
        <taxon>Paenibacillus</taxon>
    </lineage>
</organism>
<evidence type="ECO:0000256" key="8">
    <source>
        <dbReference type="ARBA" id="ARBA00022840"/>
    </source>
</evidence>
<keyword evidence="15" id="KW-1185">Reference proteome</keyword>
<keyword evidence="10" id="KW-0902">Two-component regulatory system</keyword>
<keyword evidence="5 12" id="KW-0812">Transmembrane</keyword>
<evidence type="ECO:0000256" key="2">
    <source>
        <dbReference type="ARBA" id="ARBA00022475"/>
    </source>
</evidence>
<dbReference type="Gene3D" id="3.30.450.20">
    <property type="entry name" value="PAS domain"/>
    <property type="match status" value="1"/>
</dbReference>
<dbReference type="Gene3D" id="3.30.565.10">
    <property type="entry name" value="Histidine kinase-like ATPase, C-terminal domain"/>
    <property type="match status" value="1"/>
</dbReference>
<keyword evidence="4 14" id="KW-0808">Transferase</keyword>
<dbReference type="InterPro" id="IPR003660">
    <property type="entry name" value="HAMP_dom"/>
</dbReference>
<evidence type="ECO:0000256" key="11">
    <source>
        <dbReference type="ARBA" id="ARBA00023136"/>
    </source>
</evidence>
<dbReference type="GO" id="GO:0004673">
    <property type="term" value="F:protein histidine kinase activity"/>
    <property type="evidence" value="ECO:0007669"/>
    <property type="project" value="UniProtKB-EC"/>
</dbReference>
<accession>A0ABW4YG63</accession>
<evidence type="ECO:0000259" key="13">
    <source>
        <dbReference type="PROSITE" id="PS50885"/>
    </source>
</evidence>
<comment type="subcellular location">
    <subcellularLocation>
        <location evidence="1">Cell membrane</location>
        <topology evidence="1">Multi-pass membrane protein</topology>
    </subcellularLocation>
</comment>
<evidence type="ECO:0000256" key="7">
    <source>
        <dbReference type="ARBA" id="ARBA00022777"/>
    </source>
</evidence>
<dbReference type="InterPro" id="IPR050640">
    <property type="entry name" value="Bact_2-comp_sensor_kinase"/>
</dbReference>
<proteinExistence type="predicted"/>
<dbReference type="SUPFAM" id="SSF55874">
    <property type="entry name" value="ATPase domain of HSP90 chaperone/DNA topoisomerase II/histidine kinase"/>
    <property type="match status" value="1"/>
</dbReference>
<feature type="transmembrane region" description="Helical" evidence="12">
    <location>
        <begin position="285"/>
        <end position="307"/>
    </location>
</feature>
<evidence type="ECO:0000256" key="4">
    <source>
        <dbReference type="ARBA" id="ARBA00022679"/>
    </source>
</evidence>
<dbReference type="InterPro" id="IPR033479">
    <property type="entry name" value="dCache_1"/>
</dbReference>
<evidence type="ECO:0000256" key="12">
    <source>
        <dbReference type="SAM" id="Phobius"/>
    </source>
</evidence>
<evidence type="ECO:0000256" key="10">
    <source>
        <dbReference type="ARBA" id="ARBA00023012"/>
    </source>
</evidence>
<gene>
    <name evidence="14" type="ORF">ACFSJH_02655</name>
</gene>
<keyword evidence="7 14" id="KW-0418">Kinase</keyword>
<comment type="caution">
    <text evidence="14">The sequence shown here is derived from an EMBL/GenBank/DDBJ whole genome shotgun (WGS) entry which is preliminary data.</text>
</comment>
<dbReference type="InterPro" id="IPR036890">
    <property type="entry name" value="HATPase_C_sf"/>
</dbReference>
<reference evidence="15" key="1">
    <citation type="journal article" date="2019" name="Int. J. Syst. Evol. Microbiol.">
        <title>The Global Catalogue of Microorganisms (GCM) 10K type strain sequencing project: providing services to taxonomists for standard genome sequencing and annotation.</title>
        <authorList>
            <consortium name="The Broad Institute Genomics Platform"/>
            <consortium name="The Broad Institute Genome Sequencing Center for Infectious Disease"/>
            <person name="Wu L."/>
            <person name="Ma J."/>
        </authorList>
    </citation>
    <scope>NUCLEOTIDE SEQUENCE [LARGE SCALE GENOMIC DNA]</scope>
    <source>
        <strain evidence="15">GH52</strain>
    </source>
</reference>
<name>A0ABW4YG63_9BACL</name>
<keyword evidence="11 12" id="KW-0472">Membrane</keyword>
<dbReference type="InterPro" id="IPR010559">
    <property type="entry name" value="Sig_transdc_His_kin_internal"/>
</dbReference>
<dbReference type="RefSeq" id="WP_377769667.1">
    <property type="nucleotide sequence ID" value="NZ_JBHUHO010000008.1"/>
</dbReference>
<protein>
    <submittedName>
        <fullName evidence="14">Sensor histidine kinase</fullName>
        <ecNumber evidence="14">2.7.13.3</ecNumber>
    </submittedName>
</protein>
<dbReference type="PANTHER" id="PTHR34220:SF11">
    <property type="entry name" value="SENSOR PROTEIN KINASE HPTS"/>
    <property type="match status" value="1"/>
</dbReference>
<dbReference type="EMBL" id="JBHUHO010000008">
    <property type="protein sequence ID" value="MFD2114648.1"/>
    <property type="molecule type" value="Genomic_DNA"/>
</dbReference>
<dbReference type="PROSITE" id="PS50885">
    <property type="entry name" value="HAMP"/>
    <property type="match status" value="1"/>
</dbReference>
<evidence type="ECO:0000313" key="15">
    <source>
        <dbReference type="Proteomes" id="UP001597362"/>
    </source>
</evidence>
<keyword evidence="6" id="KW-0547">Nucleotide-binding</keyword>